<accession>A0A5B9REA8</accession>
<sequence>MPQLMPLSWIFSSVMMVLMLVSAGVVYSEINKKVSDHKFFWGSKNIMWCW</sequence>
<name>A0A5B9REA8_9ARAC</name>
<protein>
    <submittedName>
        <fullName evidence="2">ATP synthase F0 subunit 8</fullName>
    </submittedName>
</protein>
<dbReference type="EMBL" id="MK512575">
    <property type="protein sequence ID" value="QEG58631.1"/>
    <property type="molecule type" value="Genomic_DNA"/>
</dbReference>
<keyword evidence="1" id="KW-1133">Transmembrane helix</keyword>
<dbReference type="GeneID" id="41796615"/>
<evidence type="ECO:0000313" key="2">
    <source>
        <dbReference type="EMBL" id="QEG58631.1"/>
    </source>
</evidence>
<dbReference type="CTD" id="4509"/>
<organism evidence="2">
    <name type="scientific">Cyclosa japonica</name>
    <dbReference type="NCBI Taxonomy" id="1112403"/>
    <lineage>
        <taxon>Eukaryota</taxon>
        <taxon>Metazoa</taxon>
        <taxon>Ecdysozoa</taxon>
        <taxon>Arthropoda</taxon>
        <taxon>Chelicerata</taxon>
        <taxon>Arachnida</taxon>
        <taxon>Araneae</taxon>
        <taxon>Araneomorphae</taxon>
        <taxon>Entelegynae</taxon>
        <taxon>Araneoidea</taxon>
        <taxon>Araneidae</taxon>
        <taxon>Cyclosa</taxon>
    </lineage>
</organism>
<feature type="transmembrane region" description="Helical" evidence="1">
    <location>
        <begin position="6"/>
        <end position="28"/>
    </location>
</feature>
<gene>
    <name evidence="2" type="primary">ATP8</name>
</gene>
<keyword evidence="2" id="KW-0496">Mitochondrion</keyword>
<reference evidence="2" key="1">
    <citation type="submission" date="2019-02" db="EMBL/GenBank/DDBJ databases">
        <title>The complete mitochondrial genome of Cyclosa japonica.</title>
        <authorList>
            <person name="Yang W.-J."/>
            <person name="Xu K.-K."/>
            <person name="Yang D.-X."/>
            <person name="Li C."/>
        </authorList>
    </citation>
    <scope>NUCLEOTIDE SEQUENCE</scope>
</reference>
<keyword evidence="1" id="KW-0472">Membrane</keyword>
<geneLocation type="mitochondrion" evidence="2"/>
<proteinExistence type="predicted"/>
<dbReference type="AlphaFoldDB" id="A0A5B9REA8"/>
<evidence type="ECO:0000256" key="1">
    <source>
        <dbReference type="SAM" id="Phobius"/>
    </source>
</evidence>
<keyword evidence="1" id="KW-0812">Transmembrane</keyword>
<dbReference type="RefSeq" id="YP_009691851.1">
    <property type="nucleotide sequence ID" value="NC_044696.1"/>
</dbReference>